<keyword evidence="6" id="KW-0597">Phosphoprotein</keyword>
<evidence type="ECO:0000256" key="6">
    <source>
        <dbReference type="ARBA" id="ARBA00022553"/>
    </source>
</evidence>
<comment type="function">
    <text evidence="10 11">Acts as an inhibitor of cap-dependent translation. Competes with eIF4G1 and EAP1 for binding to eIF4E and interferes with the formation of the eIF4F complex, inhibiting translation and stabilizing mRNA.</text>
</comment>
<dbReference type="STRING" id="52247.A0A4T0X3C4"/>
<comment type="subcellular location">
    <subcellularLocation>
        <location evidence="1 11">Cytoplasm</location>
    </subcellularLocation>
</comment>
<dbReference type="GO" id="GO:0005737">
    <property type="term" value="C:cytoplasm"/>
    <property type="evidence" value="ECO:0007669"/>
    <property type="project" value="UniProtKB-SubCell"/>
</dbReference>
<evidence type="ECO:0000256" key="12">
    <source>
        <dbReference type="SAM" id="MobiDB-lite"/>
    </source>
</evidence>
<dbReference type="OrthoDB" id="3995390at2759"/>
<dbReference type="GO" id="GO:0003743">
    <property type="term" value="F:translation initiation factor activity"/>
    <property type="evidence" value="ECO:0007669"/>
    <property type="project" value="UniProtKB-KW"/>
</dbReference>
<organism evidence="13 14">
    <name type="scientific">Pichia inconspicua</name>
    <dbReference type="NCBI Taxonomy" id="52247"/>
    <lineage>
        <taxon>Eukaryota</taxon>
        <taxon>Fungi</taxon>
        <taxon>Dikarya</taxon>
        <taxon>Ascomycota</taxon>
        <taxon>Saccharomycotina</taxon>
        <taxon>Pichiomycetes</taxon>
        <taxon>Pichiales</taxon>
        <taxon>Pichiaceae</taxon>
        <taxon>Pichia</taxon>
    </lineage>
</organism>
<evidence type="ECO:0000256" key="3">
    <source>
        <dbReference type="ARBA" id="ARBA00020270"/>
    </source>
</evidence>
<evidence type="ECO:0000256" key="5">
    <source>
        <dbReference type="ARBA" id="ARBA00022540"/>
    </source>
</evidence>
<protein>
    <recommendedName>
        <fullName evidence="3 11">Cap-associated protein CAF20</fullName>
    </recommendedName>
</protein>
<evidence type="ECO:0000256" key="4">
    <source>
        <dbReference type="ARBA" id="ARBA00022490"/>
    </source>
</evidence>
<sequence>MVLAYTAEEIYSYEKNACLPEGVDLKPFIQLVETVTEVLRQLDEQYPRRRSFNLNRPHNVVRKPKEVIDDDGFITYVIEKTPEEEAAEAEAKNANSESAVAEDDDFTPATKRKGKQHITFKTNAAKISSGKSSAGDARDSIAITQVSKFNAFDALLDDEE</sequence>
<evidence type="ECO:0000313" key="13">
    <source>
        <dbReference type="EMBL" id="TID29683.1"/>
    </source>
</evidence>
<keyword evidence="9 11" id="KW-0652">Protein synthesis inhibitor</keyword>
<keyword evidence="14" id="KW-1185">Reference proteome</keyword>
<proteinExistence type="inferred from homology"/>
<feature type="compositionally biased region" description="Low complexity" evidence="12">
    <location>
        <begin position="124"/>
        <end position="135"/>
    </location>
</feature>
<dbReference type="GO" id="GO:0017148">
    <property type="term" value="P:negative regulation of translation"/>
    <property type="evidence" value="ECO:0007669"/>
    <property type="project" value="UniProtKB-UniRule"/>
</dbReference>
<keyword evidence="5 11" id="KW-0396">Initiation factor</keyword>
<evidence type="ECO:0000256" key="10">
    <source>
        <dbReference type="ARBA" id="ARBA00025387"/>
    </source>
</evidence>
<evidence type="ECO:0000256" key="11">
    <source>
        <dbReference type="RuleBase" id="RU363005"/>
    </source>
</evidence>
<dbReference type="GO" id="GO:0008190">
    <property type="term" value="F:eukaryotic initiation factor 4E binding"/>
    <property type="evidence" value="ECO:0007669"/>
    <property type="project" value="InterPro"/>
</dbReference>
<evidence type="ECO:0000256" key="2">
    <source>
        <dbReference type="ARBA" id="ARBA00006057"/>
    </source>
</evidence>
<reference evidence="13 14" key="1">
    <citation type="journal article" date="2019" name="Front. Genet.">
        <title>Whole-Genome Sequencing of the Opportunistic Yeast Pathogen Candida inconspicua Uncovers Its Hybrid Origin.</title>
        <authorList>
            <person name="Mixao V."/>
            <person name="Hansen A.P."/>
            <person name="Saus E."/>
            <person name="Boekhout T."/>
            <person name="Lass-Florl C."/>
            <person name="Gabaldon T."/>
        </authorList>
    </citation>
    <scope>NUCLEOTIDE SEQUENCE [LARGE SCALE GENOMIC DNA]</scope>
    <source>
        <strain evidence="13 14">CBS 180</strain>
    </source>
</reference>
<gene>
    <name evidence="13" type="ORF">CANINC_001803</name>
</gene>
<dbReference type="Pfam" id="PF17052">
    <property type="entry name" value="CAF20"/>
    <property type="match status" value="1"/>
</dbReference>
<comment type="similarity">
    <text evidence="2 11">Belongs to the CAF20 family.</text>
</comment>
<name>A0A4T0X3C4_9ASCO</name>
<evidence type="ECO:0000256" key="8">
    <source>
        <dbReference type="ARBA" id="ARBA00022917"/>
    </source>
</evidence>
<accession>A0A4T0X3C4</accession>
<dbReference type="AlphaFoldDB" id="A0A4T0X3C4"/>
<evidence type="ECO:0000256" key="7">
    <source>
        <dbReference type="ARBA" id="ARBA00022845"/>
    </source>
</evidence>
<dbReference type="Proteomes" id="UP000307173">
    <property type="component" value="Unassembled WGS sequence"/>
</dbReference>
<feature type="region of interest" description="Disordered" evidence="12">
    <location>
        <begin position="84"/>
        <end position="138"/>
    </location>
</feature>
<evidence type="ECO:0000256" key="9">
    <source>
        <dbReference type="ARBA" id="ARBA00023193"/>
    </source>
</evidence>
<keyword evidence="4 11" id="KW-0963">Cytoplasm</keyword>
<evidence type="ECO:0000256" key="1">
    <source>
        <dbReference type="ARBA" id="ARBA00004496"/>
    </source>
</evidence>
<dbReference type="EMBL" id="SELW01000280">
    <property type="protein sequence ID" value="TID29683.1"/>
    <property type="molecule type" value="Genomic_DNA"/>
</dbReference>
<keyword evidence="7 11" id="KW-0810">Translation regulation</keyword>
<evidence type="ECO:0000313" key="14">
    <source>
        <dbReference type="Proteomes" id="UP000307173"/>
    </source>
</evidence>
<keyword evidence="8 11" id="KW-0648">Protein biosynthesis</keyword>
<comment type="caution">
    <text evidence="13">The sequence shown here is derived from an EMBL/GenBank/DDBJ whole genome shotgun (WGS) entry which is preliminary data.</text>
</comment>
<dbReference type="InterPro" id="IPR031456">
    <property type="entry name" value="Caf20"/>
</dbReference>